<reference evidence="1 2" key="1">
    <citation type="submission" date="2009-11" db="EMBL/GenBank/DDBJ databases">
        <title>Annotation of Allomyces macrogynus ATCC 38327.</title>
        <authorList>
            <consortium name="The Broad Institute Genome Sequencing Platform"/>
            <person name="Russ C."/>
            <person name="Cuomo C."/>
            <person name="Burger G."/>
            <person name="Gray M.W."/>
            <person name="Holland P.W.H."/>
            <person name="King N."/>
            <person name="Lang F.B.F."/>
            <person name="Roger A.J."/>
            <person name="Ruiz-Trillo I."/>
            <person name="Young S.K."/>
            <person name="Zeng Q."/>
            <person name="Gargeya S."/>
            <person name="Fitzgerald M."/>
            <person name="Haas B."/>
            <person name="Abouelleil A."/>
            <person name="Alvarado L."/>
            <person name="Arachchi H.M."/>
            <person name="Berlin A."/>
            <person name="Chapman S.B."/>
            <person name="Gearin G."/>
            <person name="Goldberg J."/>
            <person name="Griggs A."/>
            <person name="Gujja S."/>
            <person name="Hansen M."/>
            <person name="Heiman D."/>
            <person name="Howarth C."/>
            <person name="Larimer J."/>
            <person name="Lui A."/>
            <person name="MacDonald P.J.P."/>
            <person name="McCowen C."/>
            <person name="Montmayeur A."/>
            <person name="Murphy C."/>
            <person name="Neiman D."/>
            <person name="Pearson M."/>
            <person name="Priest M."/>
            <person name="Roberts A."/>
            <person name="Saif S."/>
            <person name="Shea T."/>
            <person name="Sisk P."/>
            <person name="Stolte C."/>
            <person name="Sykes S."/>
            <person name="Wortman J."/>
            <person name="Nusbaum C."/>
            <person name="Birren B."/>
        </authorList>
    </citation>
    <scope>NUCLEOTIDE SEQUENCE [LARGE SCALE GENOMIC DNA]</scope>
    <source>
        <strain evidence="1 2">ATCC 38327</strain>
    </source>
</reference>
<reference evidence="2" key="2">
    <citation type="submission" date="2009-11" db="EMBL/GenBank/DDBJ databases">
        <title>The Genome Sequence of Allomyces macrogynus strain ATCC 38327.</title>
        <authorList>
            <consortium name="The Broad Institute Genome Sequencing Platform"/>
            <person name="Russ C."/>
            <person name="Cuomo C."/>
            <person name="Shea T."/>
            <person name="Young S.K."/>
            <person name="Zeng Q."/>
            <person name="Koehrsen M."/>
            <person name="Haas B."/>
            <person name="Borodovsky M."/>
            <person name="Guigo R."/>
            <person name="Alvarado L."/>
            <person name="Berlin A."/>
            <person name="Borenstein D."/>
            <person name="Chen Z."/>
            <person name="Engels R."/>
            <person name="Freedman E."/>
            <person name="Gellesch M."/>
            <person name="Goldberg J."/>
            <person name="Griggs A."/>
            <person name="Gujja S."/>
            <person name="Heiman D."/>
            <person name="Hepburn T."/>
            <person name="Howarth C."/>
            <person name="Jen D."/>
            <person name="Larson L."/>
            <person name="Lewis B."/>
            <person name="Mehta T."/>
            <person name="Park D."/>
            <person name="Pearson M."/>
            <person name="Roberts A."/>
            <person name="Saif S."/>
            <person name="Shenoy N."/>
            <person name="Sisk P."/>
            <person name="Stolte C."/>
            <person name="Sykes S."/>
            <person name="Walk T."/>
            <person name="White J."/>
            <person name="Yandava C."/>
            <person name="Burger G."/>
            <person name="Gray M.W."/>
            <person name="Holland P.W.H."/>
            <person name="King N."/>
            <person name="Lang F.B.F."/>
            <person name="Roger A.J."/>
            <person name="Ruiz-Trillo I."/>
            <person name="Lander E."/>
            <person name="Nusbaum C."/>
        </authorList>
    </citation>
    <scope>NUCLEOTIDE SEQUENCE [LARGE SCALE GENOMIC DNA]</scope>
    <source>
        <strain evidence="2">ATCC 38327</strain>
    </source>
</reference>
<dbReference type="EMBL" id="GG745343">
    <property type="protein sequence ID" value="KNE63826.1"/>
    <property type="molecule type" value="Genomic_DNA"/>
</dbReference>
<dbReference type="VEuPathDB" id="FungiDB:AMAG_08896"/>
<accession>A0A0L0SMP3</accession>
<dbReference type="AlphaFoldDB" id="A0A0L0SMP3"/>
<organism evidence="1 2">
    <name type="scientific">Allomyces macrogynus (strain ATCC 38327)</name>
    <name type="common">Allomyces javanicus var. macrogynus</name>
    <dbReference type="NCBI Taxonomy" id="578462"/>
    <lineage>
        <taxon>Eukaryota</taxon>
        <taxon>Fungi</taxon>
        <taxon>Fungi incertae sedis</taxon>
        <taxon>Blastocladiomycota</taxon>
        <taxon>Blastocladiomycetes</taxon>
        <taxon>Blastocladiales</taxon>
        <taxon>Blastocladiaceae</taxon>
        <taxon>Allomyces</taxon>
    </lineage>
</organism>
<evidence type="ECO:0000313" key="1">
    <source>
        <dbReference type="EMBL" id="KNE63826.1"/>
    </source>
</evidence>
<protein>
    <submittedName>
        <fullName evidence="1">Uncharacterized protein</fullName>
    </submittedName>
</protein>
<dbReference type="Proteomes" id="UP000054350">
    <property type="component" value="Unassembled WGS sequence"/>
</dbReference>
<evidence type="ECO:0000313" key="2">
    <source>
        <dbReference type="Proteomes" id="UP000054350"/>
    </source>
</evidence>
<gene>
    <name evidence="1" type="ORF">AMAG_08896</name>
</gene>
<name>A0A0L0SMP3_ALLM3</name>
<dbReference type="OrthoDB" id="10288587at2759"/>
<keyword evidence="2" id="KW-1185">Reference proteome</keyword>
<sequence>MEAVDRVNEMLPDHDVFWNIDELPIVYWPMPGEIAYDDKVAELMLALRAVKLGRQLAQLKHATRNDPFGADRFMKTLVLVNRQFPLHQERSPDSREGKYRQQFLDYMIGPEQERMRRPKPTVARIKQLIKHVPFTNREWREQAGFS</sequence>
<proteinExistence type="predicted"/>